<dbReference type="Pfam" id="PF21848">
    <property type="entry name" value="DUF6907"/>
    <property type="match status" value="1"/>
</dbReference>
<dbReference type="Proteomes" id="UP001501251">
    <property type="component" value="Unassembled WGS sequence"/>
</dbReference>
<dbReference type="InterPro" id="IPR054202">
    <property type="entry name" value="DUF6907"/>
</dbReference>
<evidence type="ECO:0000313" key="2">
    <source>
        <dbReference type="Proteomes" id="UP001501251"/>
    </source>
</evidence>
<accession>A0ABP8BKL5</accession>
<proteinExistence type="predicted"/>
<keyword evidence="2" id="KW-1185">Reference proteome</keyword>
<comment type="caution">
    <text evidence="1">The sequence shown here is derived from an EMBL/GenBank/DDBJ whole genome shotgun (WGS) entry which is preliminary data.</text>
</comment>
<reference evidence="2" key="1">
    <citation type="journal article" date="2019" name="Int. J. Syst. Evol. Microbiol.">
        <title>The Global Catalogue of Microorganisms (GCM) 10K type strain sequencing project: providing services to taxonomists for standard genome sequencing and annotation.</title>
        <authorList>
            <consortium name="The Broad Institute Genomics Platform"/>
            <consortium name="The Broad Institute Genome Sequencing Center for Infectious Disease"/>
            <person name="Wu L."/>
            <person name="Ma J."/>
        </authorList>
    </citation>
    <scope>NUCLEOTIDE SEQUENCE [LARGE SCALE GENOMIC DNA]</scope>
    <source>
        <strain evidence="2">JCM 17388</strain>
    </source>
</reference>
<evidence type="ECO:0000313" key="1">
    <source>
        <dbReference type="EMBL" id="GAA4209018.1"/>
    </source>
</evidence>
<organism evidence="1 2">
    <name type="scientific">Streptosporangium oxazolinicum</name>
    <dbReference type="NCBI Taxonomy" id="909287"/>
    <lineage>
        <taxon>Bacteria</taxon>
        <taxon>Bacillati</taxon>
        <taxon>Actinomycetota</taxon>
        <taxon>Actinomycetes</taxon>
        <taxon>Streptosporangiales</taxon>
        <taxon>Streptosporangiaceae</taxon>
        <taxon>Streptosporangium</taxon>
    </lineage>
</organism>
<protein>
    <recommendedName>
        <fullName evidence="3">Type II toxin-antitoxin system PemK/MazF family toxin</fullName>
    </recommendedName>
</protein>
<sequence>MSDSPCPPWCVSGHEHDDYFRIHRSESVAIGRPVVLISVSRVDEPAKIGKPAVAVGLLTSAESARLSPQEAVVMADVLDALEPDGPGPTVILSVRLREAAALATDKKAED</sequence>
<name>A0ABP8BKL5_9ACTN</name>
<dbReference type="RefSeq" id="WP_425583450.1">
    <property type="nucleotide sequence ID" value="NZ_BAABAQ010000020.1"/>
</dbReference>
<dbReference type="EMBL" id="BAABAQ010000020">
    <property type="protein sequence ID" value="GAA4209018.1"/>
    <property type="molecule type" value="Genomic_DNA"/>
</dbReference>
<evidence type="ECO:0008006" key="3">
    <source>
        <dbReference type="Google" id="ProtNLM"/>
    </source>
</evidence>
<gene>
    <name evidence="1" type="ORF">GCM10022252_74920</name>
</gene>